<accession>A0A179B2X8</accession>
<dbReference type="AlphaFoldDB" id="A0A179B2X8"/>
<sequence>MPKKSKVRPRRERRQRTGTKRPKPLVVFCVEGQSEESYIKALREFRYNNEIAFQFLNERGTSLKNLMEACRQAVNKPDLRDCAAYWIVCDVDRNRDHADDLDGWLQEARNRIALSNPCLEYWLLLHFTSSPKCSNAKAALDKLRQHWPEYKKGLQPFKRFEEIVGKTEGAVRYETARQKSMERKPSVWPDGPGSRMPELIAWLDGLAEGAVKA</sequence>
<name>A0A179B2X8_9ACTO</name>
<keyword evidence="2" id="KW-1185">Reference proteome</keyword>
<dbReference type="RefSeq" id="WP_064231987.1">
    <property type="nucleotide sequence ID" value="NZ_LVZK01000003.1"/>
</dbReference>
<organism evidence="1 2">
    <name type="scientific">Peptidiphaga gingivicola</name>
    <dbReference type="NCBI Taxonomy" id="2741497"/>
    <lineage>
        <taxon>Bacteria</taxon>
        <taxon>Bacillati</taxon>
        <taxon>Actinomycetota</taxon>
        <taxon>Actinomycetes</taxon>
        <taxon>Actinomycetales</taxon>
        <taxon>Actinomycetaceae</taxon>
        <taxon>Peptidiphaga</taxon>
    </lineage>
</organism>
<evidence type="ECO:0000313" key="1">
    <source>
        <dbReference type="EMBL" id="OAP85404.1"/>
    </source>
</evidence>
<evidence type="ECO:0000313" key="2">
    <source>
        <dbReference type="Proteomes" id="UP000078368"/>
    </source>
</evidence>
<dbReference type="Pfam" id="PF13707">
    <property type="entry name" value="RloB"/>
    <property type="match status" value="1"/>
</dbReference>
<reference evidence="1 2" key="1">
    <citation type="submission" date="2016-04" db="EMBL/GenBank/DDBJ databases">
        <title>Peptidophaga gingivicola gen. nov., sp. nov., isolated from human subgingival plaque.</title>
        <authorList>
            <person name="Beall C.J."/>
            <person name="Mokrzan E.M."/>
            <person name="Griffen A.L."/>
            <person name="Leys E.J."/>
        </authorList>
    </citation>
    <scope>NUCLEOTIDE SEQUENCE [LARGE SCALE GENOMIC DNA]</scope>
    <source>
        <strain evidence="1 2">BA112</strain>
    </source>
</reference>
<gene>
    <name evidence="1" type="ORF">A4H34_09950</name>
</gene>
<dbReference type="Proteomes" id="UP000078368">
    <property type="component" value="Unassembled WGS sequence"/>
</dbReference>
<comment type="caution">
    <text evidence="1">The sequence shown here is derived from an EMBL/GenBank/DDBJ whole genome shotgun (WGS) entry which is preliminary data.</text>
</comment>
<proteinExistence type="predicted"/>
<dbReference type="EMBL" id="LVZK01000003">
    <property type="protein sequence ID" value="OAP85404.1"/>
    <property type="molecule type" value="Genomic_DNA"/>
</dbReference>
<dbReference type="InterPro" id="IPR025591">
    <property type="entry name" value="RloB"/>
</dbReference>
<evidence type="ECO:0008006" key="3">
    <source>
        <dbReference type="Google" id="ProtNLM"/>
    </source>
</evidence>
<dbReference type="OrthoDB" id="9796523at2"/>
<protein>
    <recommendedName>
        <fullName evidence="3">RloB-like protein</fullName>
    </recommendedName>
</protein>